<dbReference type="InterPro" id="IPR048574">
    <property type="entry name" value="RUBY_RBDX"/>
</dbReference>
<reference evidence="2 3" key="1">
    <citation type="submission" date="2016-10" db="EMBL/GenBank/DDBJ databases">
        <authorList>
            <person name="de Groot N.N."/>
        </authorList>
    </citation>
    <scope>NUCLEOTIDE SEQUENCE [LARGE SCALE GENOMIC DNA]</scope>
    <source>
        <strain evidence="2 3">DSM 9990</strain>
    </source>
</reference>
<gene>
    <name evidence="2" type="ORF">SAMN05660836_02158</name>
</gene>
<proteinExistence type="predicted"/>
<name>A0A1I4V7U8_9BACT</name>
<dbReference type="EMBL" id="FOUU01000008">
    <property type="protein sequence ID" value="SFM97296.1"/>
    <property type="molecule type" value="Genomic_DNA"/>
</dbReference>
<dbReference type="AlphaFoldDB" id="A0A1I4V7U8"/>
<protein>
    <submittedName>
        <fullName evidence="2">Rubredoxin</fullName>
    </submittedName>
</protein>
<accession>A0A1I4V7U8</accession>
<dbReference type="SUPFAM" id="SSF57802">
    <property type="entry name" value="Rubredoxin-like"/>
    <property type="match status" value="1"/>
</dbReference>
<evidence type="ECO:0000313" key="3">
    <source>
        <dbReference type="Proteomes" id="UP000199611"/>
    </source>
</evidence>
<sequence length="61" mass="6748">MPKWKCTKCNYLIDADVAPDSCPSCKEKCEFVDVTCYIPECGGEQSGNVNPQVFIAGKDRD</sequence>
<evidence type="ECO:0000259" key="1">
    <source>
        <dbReference type="Pfam" id="PF21349"/>
    </source>
</evidence>
<dbReference type="Pfam" id="PF21349">
    <property type="entry name" value="RUBY_RBDX"/>
    <property type="match status" value="1"/>
</dbReference>
<dbReference type="OrthoDB" id="9805587at2"/>
<organism evidence="2 3">
    <name type="scientific">Thermodesulforhabdus norvegica</name>
    <dbReference type="NCBI Taxonomy" id="39841"/>
    <lineage>
        <taxon>Bacteria</taxon>
        <taxon>Pseudomonadati</taxon>
        <taxon>Thermodesulfobacteriota</taxon>
        <taxon>Syntrophobacteria</taxon>
        <taxon>Syntrophobacterales</taxon>
        <taxon>Thermodesulforhabdaceae</taxon>
        <taxon>Thermodesulforhabdus</taxon>
    </lineage>
</organism>
<dbReference type="STRING" id="39841.SAMN05660836_02158"/>
<dbReference type="Gene3D" id="2.20.28.10">
    <property type="match status" value="1"/>
</dbReference>
<evidence type="ECO:0000313" key="2">
    <source>
        <dbReference type="EMBL" id="SFM97296.1"/>
    </source>
</evidence>
<dbReference type="RefSeq" id="WP_093395736.1">
    <property type="nucleotide sequence ID" value="NZ_FOUU01000008.1"/>
</dbReference>
<feature type="domain" description="Rubrerythrin rubredoxin-like" evidence="1">
    <location>
        <begin position="4"/>
        <end position="30"/>
    </location>
</feature>
<dbReference type="Proteomes" id="UP000199611">
    <property type="component" value="Unassembled WGS sequence"/>
</dbReference>
<keyword evidence="3" id="KW-1185">Reference proteome</keyword>